<evidence type="ECO:0000313" key="1">
    <source>
        <dbReference type="EMBL" id="NMM98122.1"/>
    </source>
</evidence>
<dbReference type="RefSeq" id="WP_169240868.1">
    <property type="nucleotide sequence ID" value="NZ_JAAIIG010000003.1"/>
</dbReference>
<organism evidence="1 2">
    <name type="scientific">Bifidobacterium olomucense</name>
    <dbReference type="NCBI Taxonomy" id="2675324"/>
    <lineage>
        <taxon>Bacteria</taxon>
        <taxon>Bacillati</taxon>
        <taxon>Actinomycetota</taxon>
        <taxon>Actinomycetes</taxon>
        <taxon>Bifidobacteriales</taxon>
        <taxon>Bifidobacteriaceae</taxon>
        <taxon>Bifidobacterium</taxon>
    </lineage>
</organism>
<keyword evidence="2" id="KW-1185">Reference proteome</keyword>
<sequence length="175" mass="20492">MSRKIRIGWEDMQPGDLIHVKGSNNTYVYKHMMMQCPDYAVVDSEKTKASYFVFGADNPRNITAFHTICRDNFDYATRPAPKKPRLQEPSKPGEYWVQVAYDLGADDGHRLMWAKLIKRARMIAEEWRKEGPWMSVSQNFFPTEWTSWENILEHNHVVQVLSAEEYYTRKAAGEL</sequence>
<gene>
    <name evidence="1" type="ORF">G1C97_1071</name>
</gene>
<name>A0A7Y0EXC3_9BIFI</name>
<dbReference type="EMBL" id="JAAIIG010000003">
    <property type="protein sequence ID" value="NMM98122.1"/>
    <property type="molecule type" value="Genomic_DNA"/>
</dbReference>
<protein>
    <submittedName>
        <fullName evidence="1">Uncharacterized protein</fullName>
    </submittedName>
</protein>
<evidence type="ECO:0000313" key="2">
    <source>
        <dbReference type="Proteomes" id="UP000543419"/>
    </source>
</evidence>
<reference evidence="1 2" key="1">
    <citation type="submission" date="2020-02" db="EMBL/GenBank/DDBJ databases">
        <title>Characterization of phylogenetic diversity of novel bifidobacterial species isolated in Czech ZOOs.</title>
        <authorList>
            <person name="Lugli G.A."/>
            <person name="Vera N.B."/>
            <person name="Ventura M."/>
        </authorList>
    </citation>
    <scope>NUCLEOTIDE SEQUENCE [LARGE SCALE GENOMIC DNA]</scope>
    <source>
        <strain evidence="1 2">DSM 109959</strain>
    </source>
</reference>
<accession>A0A7Y0EXC3</accession>
<dbReference type="Proteomes" id="UP000543419">
    <property type="component" value="Unassembled WGS sequence"/>
</dbReference>
<comment type="caution">
    <text evidence="1">The sequence shown here is derived from an EMBL/GenBank/DDBJ whole genome shotgun (WGS) entry which is preliminary data.</text>
</comment>
<dbReference type="AlphaFoldDB" id="A0A7Y0EXC3"/>
<proteinExistence type="predicted"/>